<name>A0A4Z1E1R3_9MICO</name>
<gene>
    <name evidence="2" type="ORF">SERN_0096</name>
</gene>
<dbReference type="EMBL" id="RHPJ01000001">
    <property type="protein sequence ID" value="TGO05904.1"/>
    <property type="molecule type" value="Genomic_DNA"/>
</dbReference>
<dbReference type="Proteomes" id="UP000297318">
    <property type="component" value="Unassembled WGS sequence"/>
</dbReference>
<evidence type="ECO:0000313" key="3">
    <source>
        <dbReference type="Proteomes" id="UP000297318"/>
    </source>
</evidence>
<proteinExistence type="predicted"/>
<organism evidence="2 3">
    <name type="scientific">Serinibacter arcticus</name>
    <dbReference type="NCBI Taxonomy" id="1655435"/>
    <lineage>
        <taxon>Bacteria</taxon>
        <taxon>Bacillati</taxon>
        <taxon>Actinomycetota</taxon>
        <taxon>Actinomycetes</taxon>
        <taxon>Micrococcales</taxon>
        <taxon>Beutenbergiaceae</taxon>
        <taxon>Serinibacter</taxon>
    </lineage>
</organism>
<reference evidence="2 3" key="1">
    <citation type="submission" date="2018-11" db="EMBL/GenBank/DDBJ databases">
        <title>Complete genome sequencing of the Actinobacteria Serinibacter sp. K3-2.</title>
        <authorList>
            <person name="Rakitin A.L."/>
            <person name="Beletsky A.V."/>
            <person name="Mardanov A.V."/>
            <person name="Ravin N.V."/>
            <person name="Gromova A.S."/>
            <person name="Filippova S.N."/>
            <person name="Gal'Chenko V.F."/>
        </authorList>
    </citation>
    <scope>NUCLEOTIDE SEQUENCE [LARGE SCALE GENOMIC DNA]</scope>
    <source>
        <strain evidence="2 3">K3-2</strain>
    </source>
</reference>
<accession>A0A4Z1E1R3</accession>
<keyword evidence="3" id="KW-1185">Reference proteome</keyword>
<sequence length="69" mass="7521">MRCGGVGWTHATCPLNHAAFTRPGTDTRPPGRAGRTDGPRRWRGPPGVLRVERVEQVDQRGITPPRPPG</sequence>
<comment type="caution">
    <text evidence="2">The sequence shown here is derived from an EMBL/GenBank/DDBJ whole genome shotgun (WGS) entry which is preliminary data.</text>
</comment>
<protein>
    <submittedName>
        <fullName evidence="2">Uncharacterized protein</fullName>
    </submittedName>
</protein>
<evidence type="ECO:0000256" key="1">
    <source>
        <dbReference type="SAM" id="MobiDB-lite"/>
    </source>
</evidence>
<evidence type="ECO:0000313" key="2">
    <source>
        <dbReference type="EMBL" id="TGO05904.1"/>
    </source>
</evidence>
<dbReference type="AlphaFoldDB" id="A0A4Z1E1R3"/>
<feature type="region of interest" description="Disordered" evidence="1">
    <location>
        <begin position="17"/>
        <end position="69"/>
    </location>
</feature>